<dbReference type="AlphaFoldDB" id="M8C778"/>
<dbReference type="EnsemblPlants" id="EMT29908">
    <property type="protein sequence ID" value="EMT29908"/>
    <property type="gene ID" value="F775_24441"/>
</dbReference>
<sequence length="89" mass="9542">MALFVLQAGRLLGQLLVMGSAVVGRAVVQAYRQTIVSECPCCPKLDGILQLFLEHVVVSLAVKNSVVVIGFVFGLMGIVCTLECYTIEV</sequence>
<proteinExistence type="predicted"/>
<reference evidence="1" key="1">
    <citation type="submission" date="2015-06" db="UniProtKB">
        <authorList>
            <consortium name="EnsemblPlants"/>
        </authorList>
    </citation>
    <scope>IDENTIFICATION</scope>
</reference>
<evidence type="ECO:0000313" key="1">
    <source>
        <dbReference type="EnsemblPlants" id="EMT29908"/>
    </source>
</evidence>
<organism evidence="1">
    <name type="scientific">Aegilops tauschii</name>
    <name type="common">Tausch's goatgrass</name>
    <name type="synonym">Aegilops squarrosa</name>
    <dbReference type="NCBI Taxonomy" id="37682"/>
    <lineage>
        <taxon>Eukaryota</taxon>
        <taxon>Viridiplantae</taxon>
        <taxon>Streptophyta</taxon>
        <taxon>Embryophyta</taxon>
        <taxon>Tracheophyta</taxon>
        <taxon>Spermatophyta</taxon>
        <taxon>Magnoliopsida</taxon>
        <taxon>Liliopsida</taxon>
        <taxon>Poales</taxon>
        <taxon>Poaceae</taxon>
        <taxon>BOP clade</taxon>
        <taxon>Pooideae</taxon>
        <taxon>Triticodae</taxon>
        <taxon>Triticeae</taxon>
        <taxon>Triticinae</taxon>
        <taxon>Aegilops</taxon>
    </lineage>
</organism>
<accession>M8C778</accession>
<protein>
    <submittedName>
        <fullName evidence="1">Uncharacterized protein</fullName>
    </submittedName>
</protein>
<dbReference type="ExpressionAtlas" id="M8C778">
    <property type="expression patterns" value="baseline"/>
</dbReference>
<name>M8C778_AEGTA</name>